<accession>A0A2P2NID8</accession>
<evidence type="ECO:0000313" key="1">
    <source>
        <dbReference type="EMBL" id="MBX42203.1"/>
    </source>
</evidence>
<protein>
    <submittedName>
        <fullName evidence="1">Uncharacterized protein</fullName>
    </submittedName>
</protein>
<reference evidence="1" key="1">
    <citation type="submission" date="2018-02" db="EMBL/GenBank/DDBJ databases">
        <title>Rhizophora mucronata_Transcriptome.</title>
        <authorList>
            <person name="Meera S.P."/>
            <person name="Sreeshan A."/>
            <person name="Augustine A."/>
        </authorList>
    </citation>
    <scope>NUCLEOTIDE SEQUENCE</scope>
    <source>
        <tissue evidence="1">Leaf</tissue>
    </source>
</reference>
<dbReference type="AlphaFoldDB" id="A0A2P2NID8"/>
<proteinExistence type="predicted"/>
<organism evidence="1">
    <name type="scientific">Rhizophora mucronata</name>
    <name type="common">Asiatic mangrove</name>
    <dbReference type="NCBI Taxonomy" id="61149"/>
    <lineage>
        <taxon>Eukaryota</taxon>
        <taxon>Viridiplantae</taxon>
        <taxon>Streptophyta</taxon>
        <taxon>Embryophyta</taxon>
        <taxon>Tracheophyta</taxon>
        <taxon>Spermatophyta</taxon>
        <taxon>Magnoliopsida</taxon>
        <taxon>eudicotyledons</taxon>
        <taxon>Gunneridae</taxon>
        <taxon>Pentapetalae</taxon>
        <taxon>rosids</taxon>
        <taxon>fabids</taxon>
        <taxon>Malpighiales</taxon>
        <taxon>Rhizophoraceae</taxon>
        <taxon>Rhizophora</taxon>
    </lineage>
</organism>
<sequence length="32" mass="3598">MEKKKNQYSCSISVECGPSNECLCFFMMGSLC</sequence>
<dbReference type="EMBL" id="GGEC01061719">
    <property type="protein sequence ID" value="MBX42203.1"/>
    <property type="molecule type" value="Transcribed_RNA"/>
</dbReference>
<name>A0A2P2NID8_RHIMU</name>